<dbReference type="InterPro" id="IPR026584">
    <property type="entry name" value="Rad9"/>
</dbReference>
<sequence>MLSFNTESQINRVLARAIHSLAKIGDELHIAPTENGLTLKTVNASKSAYSAFNFHIPFFLDYSHISENTVQADPDDDTVIKCKLPMKSILSVFRSIGSLEKSVETCKIMLPLLEALLIIEFKCKHGIVKHFNLRYFECESVEAEFSKEGYPSKFSCSSRFYSETLLSFHSSTQEVTWSLAMDQVHLSNHIDDEIDPSKCVRTEVTLAKDEFIEFNVALCTQVTFCLKELRAILAFAEALKLDLDCRMEGAGQPVLFSLQKEDLYSADFLLATLSPALDSTVSVSSRTAKHEVSASNHPSPVPTLRNKTDSKSISHGNLLGSRNGSRVNLPTPSVRETSVNDTPENTSRLNSLSLIEPHPFPDMEVDLEPEIQPPPAKRARARYIFQNCLKSTQEFRERQTEVFAPDSEEDE</sequence>
<dbReference type="PIRSF" id="PIRSF009303">
    <property type="entry name" value="Cell_cycle_RAD9"/>
    <property type="match status" value="1"/>
</dbReference>
<comment type="similarity">
    <text evidence="2 10">Belongs to the rad9 family.</text>
</comment>
<feature type="compositionally biased region" description="Polar residues" evidence="11">
    <location>
        <begin position="313"/>
        <end position="347"/>
    </location>
</feature>
<proteinExistence type="evidence at transcript level"/>
<dbReference type="AlphaFoldDB" id="A0A4Y7M9Z2"/>
<dbReference type="Gene3D" id="3.70.10.10">
    <property type="match status" value="1"/>
</dbReference>
<evidence type="ECO:0000256" key="2">
    <source>
        <dbReference type="ARBA" id="ARBA00008494"/>
    </source>
</evidence>
<dbReference type="Pfam" id="PF04139">
    <property type="entry name" value="Rad9"/>
    <property type="match status" value="1"/>
</dbReference>
<dbReference type="GO" id="GO:0000076">
    <property type="term" value="P:DNA replication checkpoint signaling"/>
    <property type="evidence" value="ECO:0007669"/>
    <property type="project" value="TreeGrafter"/>
</dbReference>
<dbReference type="FunFam" id="3.70.10.10:FF:000005">
    <property type="entry name" value="Cell cycle checkpoint control protein"/>
    <property type="match status" value="1"/>
</dbReference>
<dbReference type="PANTHER" id="PTHR15237">
    <property type="entry name" value="DNA REPAIR PROTEIN RAD9"/>
    <property type="match status" value="1"/>
</dbReference>
<feature type="region of interest" description="Disordered" evidence="11">
    <location>
        <begin position="286"/>
        <end position="347"/>
    </location>
</feature>
<dbReference type="GO" id="GO:0031573">
    <property type="term" value="P:mitotic intra-S DNA damage checkpoint signaling"/>
    <property type="evidence" value="ECO:0007669"/>
    <property type="project" value="TreeGrafter"/>
</dbReference>
<dbReference type="PANTHER" id="PTHR15237:SF0">
    <property type="entry name" value="CELL CYCLE CHECKPOINT CONTROL PROTEIN"/>
    <property type="match status" value="1"/>
</dbReference>
<dbReference type="SUPFAM" id="SSF55979">
    <property type="entry name" value="DNA clamp"/>
    <property type="match status" value="1"/>
</dbReference>
<keyword evidence="8" id="KW-0539">Nucleus</keyword>
<evidence type="ECO:0000256" key="7">
    <source>
        <dbReference type="ARBA" id="ARBA00022839"/>
    </source>
</evidence>
<comment type="subcellular location">
    <subcellularLocation>
        <location evidence="1">Nucleus</location>
    </subcellularLocation>
</comment>
<dbReference type="InterPro" id="IPR046938">
    <property type="entry name" value="DNA_clamp_sf"/>
</dbReference>
<dbReference type="InterPro" id="IPR007268">
    <property type="entry name" value="Rad9/Ddc1"/>
</dbReference>
<accession>A0A4Y7M9Z2</accession>
<evidence type="ECO:0000256" key="6">
    <source>
        <dbReference type="ARBA" id="ARBA00022801"/>
    </source>
</evidence>
<evidence type="ECO:0000256" key="5">
    <source>
        <dbReference type="ARBA" id="ARBA00022763"/>
    </source>
</evidence>
<reference evidence="12" key="1">
    <citation type="submission" date="2018-08" db="EMBL/GenBank/DDBJ databases">
        <authorList>
            <person name="Cornetti L."/>
        </authorList>
    </citation>
    <scope>NUCLEOTIDE SEQUENCE</scope>
    <source>
        <strain evidence="12">FI-G-95-1_INB4-1</strain>
    </source>
</reference>
<dbReference type="EMBL" id="LR006920">
    <property type="protein sequence ID" value="SVE76539.1"/>
    <property type="molecule type" value="mRNA"/>
</dbReference>
<dbReference type="GO" id="GO:0006281">
    <property type="term" value="P:DNA repair"/>
    <property type="evidence" value="ECO:0007669"/>
    <property type="project" value="UniProtKB-UniRule"/>
</dbReference>
<evidence type="ECO:0000256" key="11">
    <source>
        <dbReference type="SAM" id="MobiDB-lite"/>
    </source>
</evidence>
<organism evidence="12">
    <name type="scientific">Daphnia longispina</name>
    <dbReference type="NCBI Taxonomy" id="42846"/>
    <lineage>
        <taxon>Eukaryota</taxon>
        <taxon>Metazoa</taxon>
        <taxon>Ecdysozoa</taxon>
        <taxon>Arthropoda</taxon>
        <taxon>Crustacea</taxon>
        <taxon>Branchiopoda</taxon>
        <taxon>Diplostraca</taxon>
        <taxon>Cladocera</taxon>
        <taxon>Anomopoda</taxon>
        <taxon>Daphniidae</taxon>
        <taxon>Daphnia</taxon>
    </lineage>
</organism>
<gene>
    <name evidence="12" type="primary">EOG090X0A9P</name>
</gene>
<evidence type="ECO:0000256" key="10">
    <source>
        <dbReference type="PIRNR" id="PIRNR009303"/>
    </source>
</evidence>
<keyword evidence="5" id="KW-0227">DNA damage</keyword>
<name>A0A4Y7M9Z2_9CRUS</name>
<evidence type="ECO:0000313" key="12">
    <source>
        <dbReference type="EMBL" id="SVE76539.1"/>
    </source>
</evidence>
<keyword evidence="3" id="KW-0597">Phosphoprotein</keyword>
<evidence type="ECO:0000256" key="1">
    <source>
        <dbReference type="ARBA" id="ARBA00004123"/>
    </source>
</evidence>
<evidence type="ECO:0000256" key="8">
    <source>
        <dbReference type="ARBA" id="ARBA00023242"/>
    </source>
</evidence>
<dbReference type="GO" id="GO:0071479">
    <property type="term" value="P:cellular response to ionizing radiation"/>
    <property type="evidence" value="ECO:0007669"/>
    <property type="project" value="TreeGrafter"/>
</dbReference>
<keyword evidence="4" id="KW-0540">Nuclease</keyword>
<comment type="function">
    <text evidence="9">Component of the 9-1-1 cell-cycle checkpoint response complex that plays a major role in DNA repair. The 9-1-1 complex is recruited to DNA lesion upon damage by the RAD17-replication factor C (RFC) clamp loader complex. Acts then as a sliding clamp platform on DNA for several proteins involved in long-patch base excision repair (LP-BER). The 9-1-1 complex stimulates DNA polymerase beta (POLB) activity by increasing its affinity for the 3'-OH end of the primer-template and stabilizes POLB to those sites where LP-BER proceeds; endonuclease FEN1 cleavage activity on substrates with double, nick, or gap flaps of distinct sequences and lengths; and DNA ligase I (LIG1) on long-patch base excision repair substrates. The 9-1-1 complex is necessary for the recruitment of RHNO1 to sites of double-stranded breaks (DSB) occurring during the S phase. RAD9A possesses 3'-&gt;5' double stranded DNA exonuclease activity.</text>
</comment>
<evidence type="ECO:0000256" key="9">
    <source>
        <dbReference type="ARBA" id="ARBA00059283"/>
    </source>
</evidence>
<evidence type="ECO:0000256" key="4">
    <source>
        <dbReference type="ARBA" id="ARBA00022722"/>
    </source>
</evidence>
<keyword evidence="7" id="KW-0269">Exonuclease</keyword>
<dbReference type="GO" id="GO:0030896">
    <property type="term" value="C:checkpoint clamp complex"/>
    <property type="evidence" value="ECO:0007669"/>
    <property type="project" value="UniProtKB-UniRule"/>
</dbReference>
<evidence type="ECO:0000256" key="3">
    <source>
        <dbReference type="ARBA" id="ARBA00022553"/>
    </source>
</evidence>
<dbReference type="GO" id="GO:0004527">
    <property type="term" value="F:exonuclease activity"/>
    <property type="evidence" value="ECO:0007669"/>
    <property type="project" value="UniProtKB-KW"/>
</dbReference>
<keyword evidence="6" id="KW-0378">Hydrolase</keyword>
<protein>
    <recommendedName>
        <fullName evidence="10">Cell cycle checkpoint control protein</fullName>
    </recommendedName>
</protein>